<dbReference type="Gene3D" id="3.40.630.10">
    <property type="entry name" value="Zn peptidases"/>
    <property type="match status" value="2"/>
</dbReference>
<dbReference type="SUPFAM" id="SSF55031">
    <property type="entry name" value="Bacterial exopeptidase dimerisation domain"/>
    <property type="match status" value="1"/>
</dbReference>
<sequence>MDSTIVEAICIGAYDAQVVRAVEEEVEASRENLVELCGALVAAESANPPGNTAAMARTLEAFLRRHDLPAKTVAADAEAPNIVCTVTGSRPGAHVVFNAHMDTMLAGDESAWTVPPLELTRKDGRLYGLGMGNMKGALAAMALAMKIVQRRLPQLAGKLSLTAVSDEVMFGSRGSPYVLKQDPELYGDYLISGEGPGWMNFAVAEKGLLWLDITAKGTAGHSSRALTGQTAAARMAKFMCGLDQLNDFYADLPKEIEGIEGGENDVGFRLSASVGSIEAGSVRSLIPPVVRAKADLRLPPGLSITDLKARIDEMAKSCEGISIEYAKGWPASWAPLDSDPVKSLAGAVAAVRGVAPRYVVRLPGSDARFWRDHGIASVCYGPQPTLSSGIDDYAVEQDVLDCAAIYALTAMQLMSAKAWPPGN</sequence>
<comment type="caution">
    <text evidence="4">The sequence shown here is derived from an EMBL/GenBank/DDBJ whole genome shotgun (WGS) entry which is preliminary data.</text>
</comment>
<organism evidence="4 5">
    <name type="scientific">Paraburkholderia youngii</name>
    <dbReference type="NCBI Taxonomy" id="2782701"/>
    <lineage>
        <taxon>Bacteria</taxon>
        <taxon>Pseudomonadati</taxon>
        <taxon>Pseudomonadota</taxon>
        <taxon>Betaproteobacteria</taxon>
        <taxon>Burkholderiales</taxon>
        <taxon>Burkholderiaceae</taxon>
        <taxon>Paraburkholderia</taxon>
    </lineage>
</organism>
<dbReference type="GO" id="GO:0009014">
    <property type="term" value="F:succinyl-diaminopimelate desuccinylase activity"/>
    <property type="evidence" value="ECO:0007669"/>
    <property type="project" value="UniProtKB-EC"/>
</dbReference>
<dbReference type="PANTHER" id="PTHR43808:SF32">
    <property type="entry name" value="ARGE_DAPE-RELATED DEACYLASE"/>
    <property type="match status" value="1"/>
</dbReference>
<dbReference type="GO" id="GO:0046872">
    <property type="term" value="F:metal ion binding"/>
    <property type="evidence" value="ECO:0007669"/>
    <property type="project" value="UniProtKB-KW"/>
</dbReference>
<dbReference type="PANTHER" id="PTHR43808">
    <property type="entry name" value="ACETYLORNITHINE DEACETYLASE"/>
    <property type="match status" value="1"/>
</dbReference>
<evidence type="ECO:0000313" key="5">
    <source>
        <dbReference type="Proteomes" id="UP000592820"/>
    </source>
</evidence>
<dbReference type="AlphaFoldDB" id="A0A7W8LEX7"/>
<feature type="domain" description="Peptidase M20 dimerisation" evidence="3">
    <location>
        <begin position="203"/>
        <end position="316"/>
    </location>
</feature>
<dbReference type="EC" id="3.5.1.18" evidence="4"/>
<gene>
    <name evidence="4" type="ORF">HDG41_007865</name>
</gene>
<accession>A0A7W8LEX7</accession>
<dbReference type="SUPFAM" id="SSF53187">
    <property type="entry name" value="Zn-dependent exopeptidases"/>
    <property type="match status" value="1"/>
</dbReference>
<dbReference type="RefSeq" id="WP_176124935.1">
    <property type="nucleotide sequence ID" value="NZ_JACHDE010000042.1"/>
</dbReference>
<reference evidence="4 5" key="1">
    <citation type="submission" date="2020-08" db="EMBL/GenBank/DDBJ databases">
        <title>Genomic Encyclopedia of Type Strains, Phase IV (KMG-V): Genome sequencing to study the core and pangenomes of soil and plant-associated prokaryotes.</title>
        <authorList>
            <person name="Whitman W."/>
        </authorList>
    </citation>
    <scope>NUCLEOTIDE SEQUENCE [LARGE SCALE GENOMIC DNA]</scope>
    <source>
        <strain evidence="4 5">JPY162</strain>
    </source>
</reference>
<dbReference type="EMBL" id="JACHDE010000042">
    <property type="protein sequence ID" value="MBB5405769.1"/>
    <property type="molecule type" value="Genomic_DNA"/>
</dbReference>
<evidence type="ECO:0000259" key="3">
    <source>
        <dbReference type="Pfam" id="PF07687"/>
    </source>
</evidence>
<dbReference type="Proteomes" id="UP000592820">
    <property type="component" value="Unassembled WGS sequence"/>
</dbReference>
<dbReference type="Gene3D" id="3.30.70.360">
    <property type="match status" value="1"/>
</dbReference>
<dbReference type="InterPro" id="IPR050072">
    <property type="entry name" value="Peptidase_M20A"/>
</dbReference>
<dbReference type="InterPro" id="IPR036264">
    <property type="entry name" value="Bact_exopeptidase_dim_dom"/>
</dbReference>
<dbReference type="InterPro" id="IPR011650">
    <property type="entry name" value="Peptidase_M20_dimer"/>
</dbReference>
<protein>
    <submittedName>
        <fullName evidence="4">Succinyl-diaminopimelate desuccinylase</fullName>
        <ecNumber evidence="4">3.5.1.18</ecNumber>
    </submittedName>
</protein>
<evidence type="ECO:0000256" key="1">
    <source>
        <dbReference type="ARBA" id="ARBA00022723"/>
    </source>
</evidence>
<dbReference type="InterPro" id="IPR002933">
    <property type="entry name" value="Peptidase_M20"/>
</dbReference>
<name>A0A7W8LEX7_9BURK</name>
<keyword evidence="2 4" id="KW-0378">Hydrolase</keyword>
<dbReference type="Pfam" id="PF07687">
    <property type="entry name" value="M20_dimer"/>
    <property type="match status" value="1"/>
</dbReference>
<evidence type="ECO:0000313" key="4">
    <source>
        <dbReference type="EMBL" id="MBB5405769.1"/>
    </source>
</evidence>
<dbReference type="Pfam" id="PF01546">
    <property type="entry name" value="Peptidase_M20"/>
    <property type="match status" value="1"/>
</dbReference>
<proteinExistence type="predicted"/>
<evidence type="ECO:0000256" key="2">
    <source>
        <dbReference type="ARBA" id="ARBA00022801"/>
    </source>
</evidence>
<keyword evidence="1" id="KW-0479">Metal-binding</keyword>